<sequence length="409" mass="47090">MQTDKLKVLLYLKKSGLDKSGQAPIMGRITYGRTIAQFSCKLSCDPKLWNARESRLNGKSREAVATNGELERLLLSVQSAYRVLCERGAVFTATDIKEQFQGSMQTQITFLERYNRMVKEMEQKVGIEIKATTLNSYYTARKHLQAFISEKYHTTDIPFGQIEEDFLECLQHYSVGKLGHSQGHYRKMALSVKKVCRLAYREGLTERQLFAHIEIERDENKQPRTLDRASLDKLLGLTFEPYEVDLETARNLFLFSCFTGVAYCDMVILSREHLFTDDEGALWLKFRRQKTNTLCRVKLLPEAVHLIGRYQSDERTTLFAPIAYSAYLVQLKALQLRAGISIPLSAHVGRHTFATLITLERGVPIETVSRMLGHSNIQTTERYAHVTPKKLFDEFERFLSFTEDLQLFL</sequence>
<dbReference type="Pfam" id="PF17293">
    <property type="entry name" value="Arm-DNA-bind_5"/>
    <property type="match status" value="1"/>
</dbReference>
<dbReference type="Gene3D" id="1.10.443.10">
    <property type="entry name" value="Intergrase catalytic core"/>
    <property type="match status" value="1"/>
</dbReference>
<dbReference type="Gene3D" id="1.10.150.130">
    <property type="match status" value="1"/>
</dbReference>
<comment type="similarity">
    <text evidence="1">Belongs to the 'phage' integrase family.</text>
</comment>
<keyword evidence="3" id="KW-0233">DNA recombination</keyword>
<dbReference type="EMBL" id="JRAK01000066">
    <property type="protein sequence ID" value="KGN89087.1"/>
    <property type="molecule type" value="Genomic_DNA"/>
</dbReference>
<dbReference type="InterPro" id="IPR013762">
    <property type="entry name" value="Integrase-like_cat_sf"/>
</dbReference>
<protein>
    <submittedName>
        <fullName evidence="5">Integrase</fullName>
    </submittedName>
</protein>
<evidence type="ECO:0000313" key="5">
    <source>
        <dbReference type="EMBL" id="KGN89087.1"/>
    </source>
</evidence>
<dbReference type="InterPro" id="IPR025269">
    <property type="entry name" value="SAM-like_dom"/>
</dbReference>
<dbReference type="Pfam" id="PF13102">
    <property type="entry name" value="Phage_int_SAM_5"/>
    <property type="match status" value="1"/>
</dbReference>
<dbReference type="Proteomes" id="UP000030146">
    <property type="component" value="Unassembled WGS sequence"/>
</dbReference>
<dbReference type="SUPFAM" id="SSF56349">
    <property type="entry name" value="DNA breaking-rejoining enzymes"/>
    <property type="match status" value="1"/>
</dbReference>
<keyword evidence="2" id="KW-0238">DNA-binding</keyword>
<name>A0A0A2FG41_9PORP</name>
<comment type="caution">
    <text evidence="5">The sequence shown here is derived from an EMBL/GenBank/DDBJ whole genome shotgun (WGS) entry which is preliminary data.</text>
</comment>
<dbReference type="InterPro" id="IPR011010">
    <property type="entry name" value="DNA_brk_join_enz"/>
</dbReference>
<proteinExistence type="inferred from homology"/>
<reference evidence="5 6" key="1">
    <citation type="submission" date="2014-08" db="EMBL/GenBank/DDBJ databases">
        <title>Porphyromonas gulae strain:COT-052_OH3439 Genome sequencing.</title>
        <authorList>
            <person name="Wallis C."/>
            <person name="Deusch O."/>
            <person name="O'Flynn C."/>
            <person name="Davis I."/>
            <person name="Jospin G."/>
            <person name="Darling A.E."/>
            <person name="Coil D.A."/>
            <person name="Alexiev A."/>
            <person name="Horsfall A."/>
            <person name="Kirkwood N."/>
            <person name="Harris S."/>
            <person name="Eisen J.A."/>
        </authorList>
    </citation>
    <scope>NUCLEOTIDE SEQUENCE [LARGE SCALE GENOMIC DNA]</scope>
    <source>
        <strain evidence="6">COT-052 OH3439</strain>
    </source>
</reference>
<evidence type="ECO:0000256" key="1">
    <source>
        <dbReference type="ARBA" id="ARBA00008857"/>
    </source>
</evidence>
<dbReference type="GO" id="GO:0003677">
    <property type="term" value="F:DNA binding"/>
    <property type="evidence" value="ECO:0007669"/>
    <property type="project" value="UniProtKB-KW"/>
</dbReference>
<dbReference type="GO" id="GO:0006310">
    <property type="term" value="P:DNA recombination"/>
    <property type="evidence" value="ECO:0007669"/>
    <property type="project" value="UniProtKB-KW"/>
</dbReference>
<dbReference type="GO" id="GO:0015074">
    <property type="term" value="P:DNA integration"/>
    <property type="evidence" value="ECO:0007669"/>
    <property type="project" value="InterPro"/>
</dbReference>
<gene>
    <name evidence="5" type="ORF">HR15_04345</name>
</gene>
<dbReference type="RefSeq" id="WP_039424240.1">
    <property type="nucleotide sequence ID" value="NZ_JRAK01000066.1"/>
</dbReference>
<evidence type="ECO:0000259" key="4">
    <source>
        <dbReference type="PROSITE" id="PS51898"/>
    </source>
</evidence>
<dbReference type="Pfam" id="PF00589">
    <property type="entry name" value="Phage_integrase"/>
    <property type="match status" value="1"/>
</dbReference>
<keyword evidence="6" id="KW-1185">Reference proteome</keyword>
<evidence type="ECO:0000256" key="3">
    <source>
        <dbReference type="ARBA" id="ARBA00023172"/>
    </source>
</evidence>
<accession>A0A0A2FG41</accession>
<dbReference type="PANTHER" id="PTHR30349">
    <property type="entry name" value="PHAGE INTEGRASE-RELATED"/>
    <property type="match status" value="1"/>
</dbReference>
<dbReference type="InterPro" id="IPR002104">
    <property type="entry name" value="Integrase_catalytic"/>
</dbReference>
<dbReference type="InterPro" id="IPR010998">
    <property type="entry name" value="Integrase_recombinase_N"/>
</dbReference>
<dbReference type="PROSITE" id="PS51898">
    <property type="entry name" value="TYR_RECOMBINASE"/>
    <property type="match status" value="1"/>
</dbReference>
<dbReference type="CDD" id="cd01185">
    <property type="entry name" value="INTN1_C_like"/>
    <property type="match status" value="1"/>
</dbReference>
<evidence type="ECO:0000256" key="2">
    <source>
        <dbReference type="ARBA" id="ARBA00023125"/>
    </source>
</evidence>
<organism evidence="5 6">
    <name type="scientific">Porphyromonas gulae</name>
    <dbReference type="NCBI Taxonomy" id="111105"/>
    <lineage>
        <taxon>Bacteria</taxon>
        <taxon>Pseudomonadati</taxon>
        <taxon>Bacteroidota</taxon>
        <taxon>Bacteroidia</taxon>
        <taxon>Bacteroidales</taxon>
        <taxon>Porphyromonadaceae</taxon>
        <taxon>Porphyromonas</taxon>
    </lineage>
</organism>
<dbReference type="InterPro" id="IPR035386">
    <property type="entry name" value="Arm-DNA-bind_5"/>
</dbReference>
<dbReference type="InterPro" id="IPR050090">
    <property type="entry name" value="Tyrosine_recombinase_XerCD"/>
</dbReference>
<evidence type="ECO:0000313" key="6">
    <source>
        <dbReference type="Proteomes" id="UP000030146"/>
    </source>
</evidence>
<dbReference type="AlphaFoldDB" id="A0A0A2FG41"/>
<feature type="domain" description="Tyr recombinase" evidence="4">
    <location>
        <begin position="221"/>
        <end position="396"/>
    </location>
</feature>
<dbReference type="PANTHER" id="PTHR30349:SF64">
    <property type="entry name" value="PROPHAGE INTEGRASE INTD-RELATED"/>
    <property type="match status" value="1"/>
</dbReference>